<proteinExistence type="predicted"/>
<organism evidence="1 2">
    <name type="scientific">Stenomitos frigidus AS-A4</name>
    <dbReference type="NCBI Taxonomy" id="2933935"/>
    <lineage>
        <taxon>Bacteria</taxon>
        <taxon>Bacillati</taxon>
        <taxon>Cyanobacteriota</taxon>
        <taxon>Cyanophyceae</taxon>
        <taxon>Leptolyngbyales</taxon>
        <taxon>Leptolyngbyaceae</taxon>
        <taxon>Stenomitos</taxon>
    </lineage>
</organism>
<keyword evidence="2" id="KW-1185">Reference proteome</keyword>
<reference evidence="1 2" key="1">
    <citation type="submission" date="2022-04" db="EMBL/GenBank/DDBJ databases">
        <title>Positive selection, recombination, and allopatry shape intraspecific diversity of widespread and dominant cyanobacteria.</title>
        <authorList>
            <person name="Wei J."/>
            <person name="Shu W."/>
            <person name="Hu C."/>
        </authorList>
    </citation>
    <scope>NUCLEOTIDE SEQUENCE [LARGE SCALE GENOMIC DNA]</scope>
    <source>
        <strain evidence="1 2">AS-A4</strain>
    </source>
</reference>
<dbReference type="Proteomes" id="UP001476950">
    <property type="component" value="Unassembled WGS sequence"/>
</dbReference>
<sequence>MNNNSFLHLPSPYLLAPTSRSQLQPTWRSNFQLLIQVLERLSDPDLNRPLLGTDTEKSLLIYQQLVVGQFFRQNINAKFPFYKASSKSFEAWLQPEVTLWKKLLLMLEELSRRKNFHSEAPALIFYKLIKERLLLLFIAPHGYEEGIAVKDFFAQLQSQNAQLETVCKCM</sequence>
<accession>A0ABV0KNG6</accession>
<protein>
    <submittedName>
        <fullName evidence="1">Uncharacterized protein</fullName>
    </submittedName>
</protein>
<evidence type="ECO:0000313" key="2">
    <source>
        <dbReference type="Proteomes" id="UP001476950"/>
    </source>
</evidence>
<dbReference type="EMBL" id="JAMPLM010000021">
    <property type="protein sequence ID" value="MEP1060762.1"/>
    <property type="molecule type" value="Genomic_DNA"/>
</dbReference>
<gene>
    <name evidence="1" type="ORF">NDI38_20225</name>
</gene>
<dbReference type="RefSeq" id="WP_190446918.1">
    <property type="nucleotide sequence ID" value="NZ_JAMPLM010000021.1"/>
</dbReference>
<comment type="caution">
    <text evidence="1">The sequence shown here is derived from an EMBL/GenBank/DDBJ whole genome shotgun (WGS) entry which is preliminary data.</text>
</comment>
<name>A0ABV0KNG6_9CYAN</name>
<evidence type="ECO:0000313" key="1">
    <source>
        <dbReference type="EMBL" id="MEP1060762.1"/>
    </source>
</evidence>